<evidence type="ECO:0000313" key="3">
    <source>
        <dbReference type="Proteomes" id="UP000254559"/>
    </source>
</evidence>
<dbReference type="InterPro" id="IPR050275">
    <property type="entry name" value="PGM_Phosphatase"/>
</dbReference>
<dbReference type="SMART" id="SM00855">
    <property type="entry name" value="PGAM"/>
    <property type="match status" value="1"/>
</dbReference>
<dbReference type="Gene3D" id="3.40.50.1240">
    <property type="entry name" value="Phosphoglycerate mutase-like"/>
    <property type="match status" value="1"/>
</dbReference>
<dbReference type="CDD" id="cd07067">
    <property type="entry name" value="HP_PGM_like"/>
    <property type="match status" value="1"/>
</dbReference>
<evidence type="ECO:0000313" key="2">
    <source>
        <dbReference type="EMBL" id="SUN62391.1"/>
    </source>
</evidence>
<dbReference type="PROSITE" id="PS00175">
    <property type="entry name" value="PG_MUTASE"/>
    <property type="match status" value="1"/>
</dbReference>
<feature type="binding site" evidence="1">
    <location>
        <position position="61"/>
    </location>
    <ligand>
        <name>substrate</name>
    </ligand>
</feature>
<dbReference type="InterPro" id="IPR001345">
    <property type="entry name" value="PG/BPGM_mutase_AS"/>
</dbReference>
<dbReference type="SUPFAM" id="SSF53254">
    <property type="entry name" value="Phosphoglycerate mutase-like"/>
    <property type="match status" value="1"/>
</dbReference>
<dbReference type="RefSeq" id="WP_012767212.1">
    <property type="nucleotide sequence ID" value="NZ_UHFO01000001.1"/>
</dbReference>
<dbReference type="PANTHER" id="PTHR48100">
    <property type="entry name" value="BROAD-SPECIFICITY PHOSPHATASE YOR283W-RELATED"/>
    <property type="match status" value="1"/>
</dbReference>
<proteinExistence type="predicted"/>
<dbReference type="EMBL" id="UHFO01000001">
    <property type="protein sequence ID" value="SUN62391.1"/>
    <property type="molecule type" value="Genomic_DNA"/>
</dbReference>
<dbReference type="InterPro" id="IPR029033">
    <property type="entry name" value="His_PPase_superfam"/>
</dbReference>
<dbReference type="GO" id="GO:0016853">
    <property type="term" value="F:isomerase activity"/>
    <property type="evidence" value="ECO:0007669"/>
    <property type="project" value="UniProtKB-KW"/>
</dbReference>
<keyword evidence="2" id="KW-0378">Hydrolase</keyword>
<sequence length="200" mass="23068">MTKTLYLMRHGQTLFNQLHLIQGWCDSPLTENGIKQAKLARDFFENEGIAFDHLYTSTSERCSDTLELASGRTDYHRLKGLKEWNFGRMEGQSEFLHPNRRPDQVSHEDFYVQYDGEGEEEVRARLHETVTSLVADMAEGETSLAVSHAGACMQFLLSLALTEYPELHFSNCCIFHYEITDGQWDLVRIIDPVNQAVYRK</sequence>
<dbReference type="EC" id="3.1.3.73" evidence="2"/>
<dbReference type="GO" id="GO:0043755">
    <property type="term" value="F:alpha-ribazole phosphatase activity"/>
    <property type="evidence" value="ECO:0007669"/>
    <property type="project" value="UniProtKB-EC"/>
</dbReference>
<protein>
    <submittedName>
        <fullName evidence="2">Phosphoglycerate mutase</fullName>
        <ecNumber evidence="2">3.1.3.73</ecNumber>
        <ecNumber evidence="2">5.4.2.-</ecNumber>
    </submittedName>
</protein>
<accession>A0A9X8T369</accession>
<dbReference type="AlphaFoldDB" id="A0A9X8T369"/>
<keyword evidence="2" id="KW-0413">Isomerase</keyword>
<dbReference type="Proteomes" id="UP000254559">
    <property type="component" value="Unassembled WGS sequence"/>
</dbReference>
<dbReference type="PANTHER" id="PTHR48100:SF5">
    <property type="entry name" value="HISTIDINE PHOSPHATASE FAMILY PROTEIN"/>
    <property type="match status" value="1"/>
</dbReference>
<feature type="binding site" evidence="1">
    <location>
        <begin position="9"/>
        <end position="16"/>
    </location>
    <ligand>
        <name>substrate</name>
    </ligand>
</feature>
<organism evidence="2 3">
    <name type="scientific">Streptococcus dysgalactiae subsp. equisimilis</name>
    <name type="common">Streptococcus equisimilis</name>
    <dbReference type="NCBI Taxonomy" id="119602"/>
    <lineage>
        <taxon>Bacteria</taxon>
        <taxon>Bacillati</taxon>
        <taxon>Bacillota</taxon>
        <taxon>Bacilli</taxon>
        <taxon>Lactobacillales</taxon>
        <taxon>Streptococcaceae</taxon>
        <taxon>Streptococcus</taxon>
    </lineage>
</organism>
<comment type="caution">
    <text evidence="2">The sequence shown here is derived from an EMBL/GenBank/DDBJ whole genome shotgun (WGS) entry which is preliminary data.</text>
</comment>
<dbReference type="InterPro" id="IPR013078">
    <property type="entry name" value="His_Pase_superF_clade-1"/>
</dbReference>
<dbReference type="GO" id="GO:0005737">
    <property type="term" value="C:cytoplasm"/>
    <property type="evidence" value="ECO:0007669"/>
    <property type="project" value="TreeGrafter"/>
</dbReference>
<dbReference type="Pfam" id="PF00300">
    <property type="entry name" value="His_Phos_1"/>
    <property type="match status" value="1"/>
</dbReference>
<dbReference type="EC" id="5.4.2.-" evidence="2"/>
<reference evidence="2 3" key="1">
    <citation type="submission" date="2018-06" db="EMBL/GenBank/DDBJ databases">
        <authorList>
            <consortium name="Pathogen Informatics"/>
            <person name="Doyle S."/>
        </authorList>
    </citation>
    <scope>NUCLEOTIDE SEQUENCE [LARGE SCALE GENOMIC DNA]</scope>
    <source>
        <strain evidence="2 3">NCTC11564</strain>
    </source>
</reference>
<gene>
    <name evidence="2" type="primary">cobC_3</name>
    <name evidence="2" type="ORF">NCTC11564_00472</name>
</gene>
<evidence type="ECO:0000256" key="1">
    <source>
        <dbReference type="PIRSR" id="PIRSR613078-2"/>
    </source>
</evidence>
<name>A0A9X8T369_STREQ</name>